<keyword evidence="4" id="KW-0479">Metal-binding</keyword>
<reference evidence="9 10" key="1">
    <citation type="submission" date="2019-03" db="EMBL/GenBank/DDBJ databases">
        <title>Genomic Encyclopedia of Type Strains, Phase IV (KMG-IV): sequencing the most valuable type-strain genomes for metagenomic binning, comparative biology and taxonomic classification.</title>
        <authorList>
            <person name="Goeker M."/>
        </authorList>
    </citation>
    <scope>NUCLEOTIDE SEQUENCE [LARGE SCALE GENOMIC DNA]</scope>
    <source>
        <strain evidence="9 10">DSM 19580</strain>
    </source>
</reference>
<keyword evidence="10" id="KW-1185">Reference proteome</keyword>
<organism evidence="9 10">
    <name type="scientific">Biostraticola tofi</name>
    <dbReference type="NCBI Taxonomy" id="466109"/>
    <lineage>
        <taxon>Bacteria</taxon>
        <taxon>Pseudomonadati</taxon>
        <taxon>Pseudomonadota</taxon>
        <taxon>Gammaproteobacteria</taxon>
        <taxon>Enterobacterales</taxon>
        <taxon>Bruguierivoracaceae</taxon>
        <taxon>Biostraticola</taxon>
    </lineage>
</organism>
<evidence type="ECO:0000256" key="2">
    <source>
        <dbReference type="ARBA" id="ARBA00002368"/>
    </source>
</evidence>
<evidence type="ECO:0000313" key="9">
    <source>
        <dbReference type="EMBL" id="TCV98971.1"/>
    </source>
</evidence>
<dbReference type="SUPFAM" id="SSF51338">
    <property type="entry name" value="Composite domain of metallo-dependent hydrolases"/>
    <property type="match status" value="1"/>
</dbReference>
<accession>A0A4R3Z1T6</accession>
<dbReference type="InterPro" id="IPR024403">
    <property type="entry name" value="DHOase_cat"/>
</dbReference>
<dbReference type="InterPro" id="IPR050138">
    <property type="entry name" value="DHOase/Allantoinase_Hydrolase"/>
</dbReference>
<feature type="domain" description="Dihydroorotase catalytic" evidence="8">
    <location>
        <begin position="58"/>
        <end position="117"/>
    </location>
</feature>
<comment type="function">
    <text evidence="2">Catalyzes the reversible cyclization of carbamoyl aspartate to dihydroorotate.</text>
</comment>
<evidence type="ECO:0000256" key="3">
    <source>
        <dbReference type="ARBA" id="ARBA00010286"/>
    </source>
</evidence>
<evidence type="ECO:0000313" key="10">
    <source>
        <dbReference type="Proteomes" id="UP000295719"/>
    </source>
</evidence>
<comment type="cofactor">
    <cofactor evidence="1">
        <name>Zn(2+)</name>
        <dbReference type="ChEBI" id="CHEBI:29105"/>
    </cofactor>
</comment>
<dbReference type="Pfam" id="PF00449">
    <property type="entry name" value="Urease_alpha"/>
    <property type="match status" value="1"/>
</dbReference>
<dbReference type="SUPFAM" id="SSF51556">
    <property type="entry name" value="Metallo-dependent hydrolases"/>
    <property type="match status" value="1"/>
</dbReference>
<dbReference type="EMBL" id="SMCR01000002">
    <property type="protein sequence ID" value="TCV98971.1"/>
    <property type="molecule type" value="Genomic_DNA"/>
</dbReference>
<dbReference type="PROSITE" id="PS00482">
    <property type="entry name" value="DIHYDROOROTASE_1"/>
    <property type="match status" value="1"/>
</dbReference>
<dbReference type="InterPro" id="IPR011612">
    <property type="entry name" value="Urease_alpha_N_dom"/>
</dbReference>
<dbReference type="Pfam" id="PF12890">
    <property type="entry name" value="DHOase"/>
    <property type="match status" value="1"/>
</dbReference>
<dbReference type="PANTHER" id="PTHR43668:SF4">
    <property type="entry name" value="ALLANTOINASE"/>
    <property type="match status" value="1"/>
</dbReference>
<dbReference type="InterPro" id="IPR011059">
    <property type="entry name" value="Metal-dep_hydrolase_composite"/>
</dbReference>
<keyword evidence="5" id="KW-0378">Hydrolase</keyword>
<dbReference type="Proteomes" id="UP000295719">
    <property type="component" value="Unassembled WGS sequence"/>
</dbReference>
<dbReference type="InterPro" id="IPR032466">
    <property type="entry name" value="Metal_Hydrolase"/>
</dbReference>
<evidence type="ECO:0000259" key="8">
    <source>
        <dbReference type="Pfam" id="PF12890"/>
    </source>
</evidence>
<dbReference type="GO" id="GO:0005737">
    <property type="term" value="C:cytoplasm"/>
    <property type="evidence" value="ECO:0007669"/>
    <property type="project" value="TreeGrafter"/>
</dbReference>
<evidence type="ECO:0000256" key="4">
    <source>
        <dbReference type="ARBA" id="ARBA00022723"/>
    </source>
</evidence>
<evidence type="ECO:0000259" key="7">
    <source>
        <dbReference type="Pfam" id="PF00449"/>
    </source>
</evidence>
<dbReference type="GO" id="GO:0006145">
    <property type="term" value="P:purine nucleobase catabolic process"/>
    <property type="evidence" value="ECO:0007669"/>
    <property type="project" value="TreeGrafter"/>
</dbReference>
<dbReference type="PANTHER" id="PTHR43668">
    <property type="entry name" value="ALLANTOINASE"/>
    <property type="match status" value="1"/>
</dbReference>
<comment type="similarity">
    <text evidence="3">Belongs to the metallo-dependent hydrolases superfamily. DHOase family. Class I DHOase subfamily.</text>
</comment>
<evidence type="ECO:0000256" key="1">
    <source>
        <dbReference type="ARBA" id="ARBA00001947"/>
    </source>
</evidence>
<comment type="caution">
    <text evidence="9">The sequence shown here is derived from an EMBL/GenBank/DDBJ whole genome shotgun (WGS) entry which is preliminary data.</text>
</comment>
<protein>
    <submittedName>
        <fullName evidence="9">Urease alpha subunit</fullName>
    </submittedName>
</protein>
<dbReference type="AlphaFoldDB" id="A0A4R3Z1T6"/>
<evidence type="ECO:0000256" key="5">
    <source>
        <dbReference type="ARBA" id="ARBA00022801"/>
    </source>
</evidence>
<sequence>MPARQAGIRNYDAIIANGLVILEQGEVLTDVAIKNGKIAAIGSALRGAEHVIDATGLVVSPGMVDAHVHINEPGGGIRKDWEGYVTGTRACAKGGVTTIIAMPLNQLPATVDKNMLEIKYAAGVGKLVIDAASHGGLVPYN</sequence>
<proteinExistence type="inferred from homology"/>
<evidence type="ECO:0000256" key="6">
    <source>
        <dbReference type="ARBA" id="ARBA00022975"/>
    </source>
</evidence>
<dbReference type="GO" id="GO:0046872">
    <property type="term" value="F:metal ion binding"/>
    <property type="evidence" value="ECO:0007669"/>
    <property type="project" value="UniProtKB-KW"/>
</dbReference>
<dbReference type="Gene3D" id="3.20.20.140">
    <property type="entry name" value="Metal-dependent hydrolases"/>
    <property type="match status" value="1"/>
</dbReference>
<gene>
    <name evidence="9" type="ORF">EDC52_102294</name>
</gene>
<name>A0A4R3Z1T6_9GAMM</name>
<keyword evidence="6" id="KW-0665">Pyrimidine biosynthesis</keyword>
<dbReference type="GO" id="GO:0004038">
    <property type="term" value="F:allantoinase activity"/>
    <property type="evidence" value="ECO:0007669"/>
    <property type="project" value="TreeGrafter"/>
</dbReference>
<feature type="domain" description="Urease alpha-subunit N-terminal" evidence="7">
    <location>
        <begin position="10"/>
        <end position="53"/>
    </location>
</feature>
<dbReference type="InterPro" id="IPR002195">
    <property type="entry name" value="Dihydroorotase_CS"/>
</dbReference>